<dbReference type="Proteomes" id="UP001248089">
    <property type="component" value="Segment"/>
</dbReference>
<name>A0AAE9MSG8_9RHAB</name>
<evidence type="ECO:0000313" key="2">
    <source>
        <dbReference type="Proteomes" id="UP001248089"/>
    </source>
</evidence>
<sequence>MDKWICINITYRSASLEYKGNKCSVFKQAGSIANVFRSLVETTTVTPEITDILMAMLNHRCVRVYEDSLVSPFFGQNTKRINMVYPSKVIIPYKADVSPRKEELNAVGKRLVTAECSFISDIKMTITIAGVQSEDIPELLKMHPSWFVGDIGLASPHAEPQTSKGA</sequence>
<keyword evidence="2" id="KW-1185">Reference proteome</keyword>
<evidence type="ECO:0000313" key="1">
    <source>
        <dbReference type="EMBL" id="UTQ50531.1"/>
    </source>
</evidence>
<accession>A0AAE9MSG8</accession>
<protein>
    <submittedName>
        <fullName evidence="1">Matrix protein</fullName>
    </submittedName>
</protein>
<dbReference type="EMBL" id="OL472112">
    <property type="protein sequence ID" value="UTQ50531.1"/>
    <property type="molecule type" value="Viral_cRNA"/>
</dbReference>
<organism evidence="1 2">
    <name type="scientific">Pastinaca cytorhabdovirus 1</name>
    <dbReference type="NCBI Taxonomy" id="2950847"/>
    <lineage>
        <taxon>Viruses</taxon>
        <taxon>Riboviria</taxon>
        <taxon>Orthornavirae</taxon>
        <taxon>Negarnaviricota</taxon>
        <taxon>Haploviricotina</taxon>
        <taxon>Monjiviricetes</taxon>
        <taxon>Mononegavirales</taxon>
        <taxon>Rhabdoviridae</taxon>
        <taxon>Betarhabdovirinae</taxon>
        <taxon>Alphacytorhabdovirus</taxon>
        <taxon>Alphacytorhabdovirus pastinacae</taxon>
    </lineage>
</organism>
<reference evidence="1" key="1">
    <citation type="journal article" date="2022" name="bioRxiv">
        <title>In-depth study of tomato and weed viromes reveals undiscovered plant virus diversity in an agroecosystem.</title>
        <authorList>
            <person name="Rivarez M.P.S."/>
            <person name="Pecman A."/>
            <person name="Bacnik K."/>
            <person name="Maksimovic Carvalho Ferreira O."/>
            <person name="Vucurovic A."/>
            <person name="Seljak G."/>
            <person name="Mehle N."/>
            <person name="Gutierrez-Aguirre I."/>
            <person name="Ravnikar M."/>
            <person name="Kutnjak D."/>
        </authorList>
    </citation>
    <scope>NUCLEOTIDE SEQUENCE</scope>
    <source>
        <strain evidence="1">POR19SW</strain>
    </source>
</reference>
<gene>
    <name evidence="1" type="primary">M</name>
</gene>
<proteinExistence type="predicted"/>